<evidence type="ECO:0000313" key="3">
    <source>
        <dbReference type="Proteomes" id="UP000033451"/>
    </source>
</evidence>
<dbReference type="PATRIC" id="fig|400772.4.peg.29"/>
<reference evidence="2 3" key="1">
    <citation type="submission" date="2015-02" db="EMBL/GenBank/DDBJ databases">
        <title>Draft genome sequences of ten Microbacterium spp. with emphasis on heavy metal contaminated environments.</title>
        <authorList>
            <person name="Corretto E."/>
        </authorList>
    </citation>
    <scope>NUCLEOTIDE SEQUENCE [LARGE SCALE GENOMIC DNA]</scope>
    <source>
        <strain evidence="2 3">DSM 18659</strain>
    </source>
</reference>
<evidence type="ECO:0000259" key="1">
    <source>
        <dbReference type="Pfam" id="PF00462"/>
    </source>
</evidence>
<name>A0A0F0LYY2_9MICO</name>
<dbReference type="RefSeq" id="WP_045245687.1">
    <property type="nucleotide sequence ID" value="NZ_JYIY01000018.1"/>
</dbReference>
<dbReference type="Gene3D" id="3.40.30.10">
    <property type="entry name" value="Glutaredoxin"/>
    <property type="match status" value="1"/>
</dbReference>
<accession>A0A0F0LYY2</accession>
<organism evidence="2 3">
    <name type="scientific">Microbacterium ginsengisoli</name>
    <dbReference type="NCBI Taxonomy" id="400772"/>
    <lineage>
        <taxon>Bacteria</taxon>
        <taxon>Bacillati</taxon>
        <taxon>Actinomycetota</taxon>
        <taxon>Actinomycetes</taxon>
        <taxon>Micrococcales</taxon>
        <taxon>Microbacteriaceae</taxon>
        <taxon>Microbacterium</taxon>
    </lineage>
</organism>
<dbReference type="CDD" id="cd02976">
    <property type="entry name" value="NrdH"/>
    <property type="match status" value="1"/>
</dbReference>
<comment type="caution">
    <text evidence="2">The sequence shown here is derived from an EMBL/GenBank/DDBJ whole genome shotgun (WGS) entry which is preliminary data.</text>
</comment>
<proteinExistence type="predicted"/>
<dbReference type="OrthoDB" id="8545217at2"/>
<dbReference type="PROSITE" id="PS51354">
    <property type="entry name" value="GLUTAREDOXIN_2"/>
    <property type="match status" value="1"/>
</dbReference>
<feature type="domain" description="Glutaredoxin" evidence="1">
    <location>
        <begin position="9"/>
        <end position="68"/>
    </location>
</feature>
<dbReference type="InterPro" id="IPR036249">
    <property type="entry name" value="Thioredoxin-like_sf"/>
</dbReference>
<dbReference type="InterPro" id="IPR002109">
    <property type="entry name" value="Glutaredoxin"/>
</dbReference>
<evidence type="ECO:0000313" key="2">
    <source>
        <dbReference type="EMBL" id="KJL45827.1"/>
    </source>
</evidence>
<dbReference type="SUPFAM" id="SSF52833">
    <property type="entry name" value="Thioredoxin-like"/>
    <property type="match status" value="1"/>
</dbReference>
<dbReference type="STRING" id="400772.RR49_00021"/>
<keyword evidence="3" id="KW-1185">Reference proteome</keyword>
<dbReference type="Pfam" id="PF00462">
    <property type="entry name" value="Glutaredoxin"/>
    <property type="match status" value="1"/>
</dbReference>
<protein>
    <submittedName>
        <fullName evidence="2">Glutaredoxin-like protein NrdH</fullName>
    </submittedName>
</protein>
<gene>
    <name evidence="2" type="primary">nrdH_1</name>
    <name evidence="2" type="ORF">RR49_00021</name>
</gene>
<sequence length="88" mass="9137">MSATEAGEVQVFGREGCVQCRATCRALTERGIAFESVDVDADLDAAATARRVAQAGGSTQLPVVQVPGMAPWTGFRPDLIDAIASEAV</sequence>
<dbReference type="Proteomes" id="UP000033451">
    <property type="component" value="Unassembled WGS sequence"/>
</dbReference>
<dbReference type="AlphaFoldDB" id="A0A0F0LYY2"/>
<dbReference type="EMBL" id="JYIY01000018">
    <property type="protein sequence ID" value="KJL45827.1"/>
    <property type="molecule type" value="Genomic_DNA"/>
</dbReference>